<comment type="caution">
    <text evidence="3">The sequence shown here is derived from an EMBL/GenBank/DDBJ whole genome shotgun (WGS) entry which is preliminary data.</text>
</comment>
<dbReference type="Pfam" id="PF01882">
    <property type="entry name" value="DUF58"/>
    <property type="match status" value="1"/>
</dbReference>
<evidence type="ECO:0000313" key="4">
    <source>
        <dbReference type="Proteomes" id="UP001224418"/>
    </source>
</evidence>
<evidence type="ECO:0000313" key="3">
    <source>
        <dbReference type="EMBL" id="MDQ0480988.1"/>
    </source>
</evidence>
<evidence type="ECO:0000256" key="1">
    <source>
        <dbReference type="SAM" id="Phobius"/>
    </source>
</evidence>
<keyword evidence="1" id="KW-1133">Transmembrane helix</keyword>
<dbReference type="InterPro" id="IPR002881">
    <property type="entry name" value="DUF58"/>
</dbReference>
<dbReference type="EMBL" id="JAUSWN010000039">
    <property type="protein sequence ID" value="MDQ0480988.1"/>
    <property type="molecule type" value="Genomic_DNA"/>
</dbReference>
<evidence type="ECO:0000259" key="2">
    <source>
        <dbReference type="Pfam" id="PF01882"/>
    </source>
</evidence>
<sequence>MIKINIKFLTVFMVFTCMYVLIGGQLFNSIFYLLLMILIIGLIEVLIIRFFIDIEVFYKNIDYFVGDEFILHINLKNKTPLVITYVCILQKEFDKCIYVKSFQNIKIIRKVNLQKRGIYNIDDIIIDYKDIFNIWRVNYIKKINKSIKVYPKIINIEEDIKKAKSDNNVSNLNIYNKENNNLIREVRKYEIGDNIRQIHWKVSAKCGHLMIKNFEDETSVNISLFINLNGLDRETYSIYDEQIVSYTISIIYFLMTKGYKQNIFINSIDENKFYINDIQNFKNINEYFFRDNFYKYNDFIDFINNNINKNKTIIILSLESNKRLEEQIKVLRGLSYKVTLILIEDIIKGERYEFR</sequence>
<keyword evidence="1" id="KW-0812">Transmembrane</keyword>
<dbReference type="PANTHER" id="PTHR34351:SF2">
    <property type="entry name" value="DUF58 DOMAIN-CONTAINING PROTEIN"/>
    <property type="match status" value="1"/>
</dbReference>
<keyword evidence="1" id="KW-0472">Membrane</keyword>
<organism evidence="3 4">
    <name type="scientific">Hathewaya limosa</name>
    <name type="common">Clostridium limosum</name>
    <dbReference type="NCBI Taxonomy" id="1536"/>
    <lineage>
        <taxon>Bacteria</taxon>
        <taxon>Bacillati</taxon>
        <taxon>Bacillota</taxon>
        <taxon>Clostridia</taxon>
        <taxon>Eubacteriales</taxon>
        <taxon>Clostridiaceae</taxon>
        <taxon>Hathewaya</taxon>
    </lineage>
</organism>
<feature type="transmembrane region" description="Helical" evidence="1">
    <location>
        <begin position="30"/>
        <end position="52"/>
    </location>
</feature>
<dbReference type="RefSeq" id="WP_307357360.1">
    <property type="nucleotide sequence ID" value="NZ_BAAACJ010000023.1"/>
</dbReference>
<reference evidence="3 4" key="1">
    <citation type="submission" date="2023-07" db="EMBL/GenBank/DDBJ databases">
        <title>Genomic Encyclopedia of Type Strains, Phase IV (KMG-IV): sequencing the most valuable type-strain genomes for metagenomic binning, comparative biology and taxonomic classification.</title>
        <authorList>
            <person name="Goeker M."/>
        </authorList>
    </citation>
    <scope>NUCLEOTIDE SEQUENCE [LARGE SCALE GENOMIC DNA]</scope>
    <source>
        <strain evidence="3 4">DSM 1400</strain>
    </source>
</reference>
<accession>A0ABU0JV56</accession>
<feature type="domain" description="DUF58" evidence="2">
    <location>
        <begin position="185"/>
        <end position="258"/>
    </location>
</feature>
<dbReference type="PANTHER" id="PTHR34351">
    <property type="entry name" value="SLR1927 PROTEIN-RELATED"/>
    <property type="match status" value="1"/>
</dbReference>
<feature type="transmembrane region" description="Helical" evidence="1">
    <location>
        <begin position="7"/>
        <end position="24"/>
    </location>
</feature>
<name>A0ABU0JV56_HATLI</name>
<gene>
    <name evidence="3" type="ORF">QOZ93_002741</name>
</gene>
<dbReference type="Proteomes" id="UP001224418">
    <property type="component" value="Unassembled WGS sequence"/>
</dbReference>
<protein>
    <submittedName>
        <fullName evidence="3">Uncharacterized protein (DUF58 family)</fullName>
    </submittedName>
</protein>
<proteinExistence type="predicted"/>
<keyword evidence="4" id="KW-1185">Reference proteome</keyword>